<dbReference type="Gene3D" id="3.90.950.20">
    <property type="entry name" value="CinA-like"/>
    <property type="match status" value="1"/>
</dbReference>
<dbReference type="PANTHER" id="PTHR13939">
    <property type="entry name" value="NICOTINAMIDE-NUCLEOTIDE AMIDOHYDROLASE PNCC"/>
    <property type="match status" value="1"/>
</dbReference>
<evidence type="ECO:0000313" key="4">
    <source>
        <dbReference type="Proteomes" id="UP000785625"/>
    </source>
</evidence>
<comment type="caution">
    <text evidence="3">The sequence shown here is derived from an EMBL/GenBank/DDBJ whole genome shotgun (WGS) entry which is preliminary data.</text>
</comment>
<proteinExistence type="inferred from homology"/>
<dbReference type="NCBIfam" id="NF001813">
    <property type="entry name" value="PRK00549.1"/>
    <property type="match status" value="1"/>
</dbReference>
<dbReference type="InterPro" id="IPR001453">
    <property type="entry name" value="MoaB/Mog_dom"/>
</dbReference>
<dbReference type="InterPro" id="IPR008136">
    <property type="entry name" value="CinA_C"/>
</dbReference>
<evidence type="ECO:0000256" key="1">
    <source>
        <dbReference type="HAMAP-Rule" id="MF_00226"/>
    </source>
</evidence>
<dbReference type="CDD" id="cd00885">
    <property type="entry name" value="cinA"/>
    <property type="match status" value="1"/>
</dbReference>
<dbReference type="Proteomes" id="UP000785625">
    <property type="component" value="Unassembled WGS sequence"/>
</dbReference>
<dbReference type="SMART" id="SM00852">
    <property type="entry name" value="MoCF_biosynth"/>
    <property type="match status" value="1"/>
</dbReference>
<reference evidence="3 4" key="1">
    <citation type="journal article" date="2021" name="Sci. Rep.">
        <title>The distribution of antibiotic resistance genes in chicken gut microbiota commensals.</title>
        <authorList>
            <person name="Juricova H."/>
            <person name="Matiasovicova J."/>
            <person name="Kubasova T."/>
            <person name="Cejkova D."/>
            <person name="Rychlik I."/>
        </authorList>
    </citation>
    <scope>NUCLEOTIDE SEQUENCE [LARGE SCALE GENOMIC DNA]</scope>
    <source>
        <strain evidence="3 4">An574</strain>
    </source>
</reference>
<name>A0ABS2GVE1_9LACO</name>
<feature type="domain" description="MoaB/Mog" evidence="2">
    <location>
        <begin position="4"/>
        <end position="171"/>
    </location>
</feature>
<dbReference type="Pfam" id="PF18146">
    <property type="entry name" value="CinA_KH"/>
    <property type="match status" value="1"/>
</dbReference>
<dbReference type="Pfam" id="PF02464">
    <property type="entry name" value="CinA"/>
    <property type="match status" value="1"/>
</dbReference>
<keyword evidence="4" id="KW-1185">Reference proteome</keyword>
<dbReference type="Gene3D" id="3.40.980.10">
    <property type="entry name" value="MoaB/Mog-like domain"/>
    <property type="match status" value="1"/>
</dbReference>
<dbReference type="InterPro" id="IPR050101">
    <property type="entry name" value="CinA"/>
</dbReference>
<dbReference type="InterPro" id="IPR041424">
    <property type="entry name" value="CinA_KH"/>
</dbReference>
<evidence type="ECO:0000259" key="2">
    <source>
        <dbReference type="SMART" id="SM00852"/>
    </source>
</evidence>
<dbReference type="SUPFAM" id="SSF53218">
    <property type="entry name" value="Molybdenum cofactor biosynthesis proteins"/>
    <property type="match status" value="1"/>
</dbReference>
<evidence type="ECO:0000313" key="3">
    <source>
        <dbReference type="EMBL" id="MBM6940207.1"/>
    </source>
</evidence>
<sequence length="416" mass="45654">MDAEIISVGTEIILGQITNTNARYLADQLRQLDIKSHWETTVDDHPSRIIEAIKQAEKRAHLIFICGGLGPTDDDVTMSSVASALDTELELDQDYWVKLQNDFAKRQVDLAPENIRQAYYLKGGEPLSNPVGLALGSMITQGHHTFVVLPGPPREFKAMVSNSLIPKLRQLTNGRTIMSANLHFVGYPESSLMDDINHLLEPYPEIIATSYVQPDETQVRLTVYDLAEEHAQKIINKASSVIIEKLGQYYFGTGENITLAGEVVQRLASHHYTISAAESLTGGLFQATLCSVPGASRVFEGGFVTYATQMKTQLLGIPSEFIEQYGVVSGEVAGAMAKMSAEKTGANIGIGFTGVAGPDTLDGHQVGEVWVGIQYDGQLIKRQLHLSQKMGREAIRRQSVQLGLLMLLHLLLHKTE</sequence>
<dbReference type="NCBIfam" id="TIGR00200">
    <property type="entry name" value="cinA_nterm"/>
    <property type="match status" value="1"/>
</dbReference>
<dbReference type="NCBIfam" id="TIGR00199">
    <property type="entry name" value="PncC_domain"/>
    <property type="match status" value="1"/>
</dbReference>
<protein>
    <recommendedName>
        <fullName evidence="1">Putative competence-damage inducible protein</fullName>
    </recommendedName>
</protein>
<dbReference type="InterPro" id="IPR008135">
    <property type="entry name" value="Competence-induced_CinA"/>
</dbReference>
<dbReference type="EMBL" id="JACJKU010000008">
    <property type="protein sequence ID" value="MBM6940207.1"/>
    <property type="molecule type" value="Genomic_DNA"/>
</dbReference>
<dbReference type="PANTHER" id="PTHR13939:SF0">
    <property type="entry name" value="NMN AMIDOHYDROLASE-LIKE PROTEIN YFAY"/>
    <property type="match status" value="1"/>
</dbReference>
<dbReference type="InterPro" id="IPR036425">
    <property type="entry name" value="MoaB/Mog-like_dom_sf"/>
</dbReference>
<dbReference type="RefSeq" id="WP_204784611.1">
    <property type="nucleotide sequence ID" value="NZ_CALVGD010000016.1"/>
</dbReference>
<gene>
    <name evidence="1" type="primary">cinA</name>
    <name evidence="3" type="ORF">H5975_01670</name>
</gene>
<comment type="similarity">
    <text evidence="1">Belongs to the CinA family.</text>
</comment>
<organism evidence="3 4">
    <name type="scientific">Limosilactobacillus coleohominis</name>
    <dbReference type="NCBI Taxonomy" id="181675"/>
    <lineage>
        <taxon>Bacteria</taxon>
        <taxon>Bacillati</taxon>
        <taxon>Bacillota</taxon>
        <taxon>Bacilli</taxon>
        <taxon>Lactobacillales</taxon>
        <taxon>Lactobacillaceae</taxon>
        <taxon>Limosilactobacillus</taxon>
    </lineage>
</organism>
<dbReference type="PIRSF" id="PIRSF006728">
    <property type="entry name" value="CinA"/>
    <property type="match status" value="1"/>
</dbReference>
<dbReference type="InterPro" id="IPR036653">
    <property type="entry name" value="CinA-like_C"/>
</dbReference>
<dbReference type="SUPFAM" id="SSF142433">
    <property type="entry name" value="CinA-like"/>
    <property type="match status" value="1"/>
</dbReference>
<dbReference type="HAMAP" id="MF_00226_B">
    <property type="entry name" value="CinA_B"/>
    <property type="match status" value="1"/>
</dbReference>
<dbReference type="Pfam" id="PF00994">
    <property type="entry name" value="MoCF_biosynth"/>
    <property type="match status" value="1"/>
</dbReference>
<accession>A0ABS2GVE1</accession>